<sequence>MLSAGILLYRGDGGTLEVWIGHMGGPFWARKDEQAWSIPKGLVDAGEDTLAAARREFAEEIGVPAPDVAYELLGDFRQRSGKTVRAYAAEAPTGFDVETVSSNTFEMEWPRGSGVLREFPEIDTARWVPYDDALRRVVAGQEPMLRALADALAS</sequence>
<dbReference type="Proteomes" id="UP000257080">
    <property type="component" value="Unassembled WGS sequence"/>
</dbReference>
<dbReference type="GO" id="GO:0006754">
    <property type="term" value="P:ATP biosynthetic process"/>
    <property type="evidence" value="ECO:0007669"/>
    <property type="project" value="TreeGrafter"/>
</dbReference>
<dbReference type="OrthoDB" id="954553at2"/>
<protein>
    <submittedName>
        <fullName evidence="3">DNA mismatch repair protein MutT</fullName>
    </submittedName>
</protein>
<dbReference type="PANTHER" id="PTHR21340">
    <property type="entry name" value="DIADENOSINE 5,5-P1,P4-TETRAPHOSPHATE PYROPHOSPHOHYDROLASE MUTT"/>
    <property type="match status" value="1"/>
</dbReference>
<proteinExistence type="predicted"/>
<dbReference type="SUPFAM" id="SSF55811">
    <property type="entry name" value="Nudix"/>
    <property type="match status" value="1"/>
</dbReference>
<dbReference type="InterPro" id="IPR015797">
    <property type="entry name" value="NUDIX_hydrolase-like_dom_sf"/>
</dbReference>
<dbReference type="GO" id="GO:0006167">
    <property type="term" value="P:AMP biosynthetic process"/>
    <property type="evidence" value="ECO:0007669"/>
    <property type="project" value="TreeGrafter"/>
</dbReference>
<dbReference type="CDD" id="cd04662">
    <property type="entry name" value="NUDIX_Hydrolase"/>
    <property type="match status" value="1"/>
</dbReference>
<dbReference type="InterPro" id="IPR051325">
    <property type="entry name" value="Nudix_hydrolase_domain"/>
</dbReference>
<dbReference type="InterPro" id="IPR020084">
    <property type="entry name" value="NUDIX_hydrolase_CS"/>
</dbReference>
<feature type="domain" description="Nudix hydrolase" evidence="2">
    <location>
        <begin position="1"/>
        <end position="150"/>
    </location>
</feature>
<dbReference type="EMBL" id="NBXE01000024">
    <property type="protein sequence ID" value="RFA26546.1"/>
    <property type="molecule type" value="Genomic_DNA"/>
</dbReference>
<keyword evidence="1" id="KW-0378">Hydrolase</keyword>
<dbReference type="InterPro" id="IPR000086">
    <property type="entry name" value="NUDIX_hydrolase_dom"/>
</dbReference>
<dbReference type="PROSITE" id="PS51462">
    <property type="entry name" value="NUDIX"/>
    <property type="match status" value="1"/>
</dbReference>
<evidence type="ECO:0000313" key="4">
    <source>
        <dbReference type="Proteomes" id="UP000257080"/>
    </source>
</evidence>
<evidence type="ECO:0000259" key="2">
    <source>
        <dbReference type="PROSITE" id="PS51462"/>
    </source>
</evidence>
<name>A0A3E0WCF3_9MICO</name>
<dbReference type="Gene3D" id="3.90.79.10">
    <property type="entry name" value="Nucleoside Triphosphate Pyrophosphohydrolase"/>
    <property type="match status" value="1"/>
</dbReference>
<dbReference type="Pfam" id="PF00293">
    <property type="entry name" value="NUDIX"/>
    <property type="match status" value="1"/>
</dbReference>
<dbReference type="AlphaFoldDB" id="A0A3E0WCF3"/>
<dbReference type="PANTHER" id="PTHR21340:SF7">
    <property type="entry name" value="NUDIX HYDROLASE DOMAIN-CONTAINING PROTEIN"/>
    <property type="match status" value="1"/>
</dbReference>
<reference evidence="3 4" key="1">
    <citation type="submission" date="2017-04" db="EMBL/GenBank/DDBJ databases">
        <title>Comparative genome analysis of Subtercola boreus.</title>
        <authorList>
            <person name="Cho Y.-J."/>
            <person name="Cho A."/>
            <person name="Kim O.-S."/>
            <person name="Lee J.-I."/>
        </authorList>
    </citation>
    <scope>NUCLEOTIDE SEQUENCE [LARGE SCALE GENOMIC DNA]</scope>
    <source>
        <strain evidence="3 4">P28004</strain>
    </source>
</reference>
<gene>
    <name evidence="3" type="ORF">B7R25_10865</name>
</gene>
<dbReference type="PROSITE" id="PS00893">
    <property type="entry name" value="NUDIX_BOX"/>
    <property type="match status" value="1"/>
</dbReference>
<evidence type="ECO:0000313" key="3">
    <source>
        <dbReference type="EMBL" id="RFA26546.1"/>
    </source>
</evidence>
<evidence type="ECO:0000256" key="1">
    <source>
        <dbReference type="ARBA" id="ARBA00022801"/>
    </source>
</evidence>
<organism evidence="3 4">
    <name type="scientific">Subtercola boreus</name>
    <dbReference type="NCBI Taxonomy" id="120213"/>
    <lineage>
        <taxon>Bacteria</taxon>
        <taxon>Bacillati</taxon>
        <taxon>Actinomycetota</taxon>
        <taxon>Actinomycetes</taxon>
        <taxon>Micrococcales</taxon>
        <taxon>Microbacteriaceae</taxon>
        <taxon>Subtercola</taxon>
    </lineage>
</organism>
<dbReference type="GO" id="GO:0004081">
    <property type="term" value="F:bis(5'-nucleosyl)-tetraphosphatase (asymmetrical) activity"/>
    <property type="evidence" value="ECO:0007669"/>
    <property type="project" value="TreeGrafter"/>
</dbReference>
<comment type="caution">
    <text evidence="3">The sequence shown here is derived from an EMBL/GenBank/DDBJ whole genome shotgun (WGS) entry which is preliminary data.</text>
</comment>
<accession>A0A3E0WCF3</accession>